<evidence type="ECO:0000313" key="1">
    <source>
        <dbReference type="EMBL" id="KAG2229377.1"/>
    </source>
</evidence>
<keyword evidence="2" id="KW-1185">Reference proteome</keyword>
<dbReference type="EMBL" id="JAEPRE010000279">
    <property type="protein sequence ID" value="KAG2229377.1"/>
    <property type="molecule type" value="Genomic_DNA"/>
</dbReference>
<protein>
    <submittedName>
        <fullName evidence="1">Uncharacterized protein</fullName>
    </submittedName>
</protein>
<dbReference type="AlphaFoldDB" id="A0A8H7SJN3"/>
<sequence>MRKKGCSVEEIKLAIKSDITGPVTQLKLAISSKDINQIPKDFLDQKAIQHVNNFISSYPKNYKFKKDSIYYDAIENSVNHLKAYFKLAEICESYKFKLFQCLPLRNTFIPSNMTIDTMILNNQILKDSKRSKLDKSSIWGKVVNISNEALKDQGPNKSVKFRGTIITDGVGVSIVKQDFETSKSSTSGPKNNVVKEDFQYIEEIPKEELLATKGKAVLIDSGGRDLLYCMHEDSTAKKKKLYRYTRNQKAKELKSAKFRKLRQRFKPTSIQECENKLSQYSSSTVNTDAYVEYLKVRAQVSPLLEEYYGNEDIEKKNQRQDNLIPFRKMKLSSYVNQIQADKRLSKNLRK</sequence>
<dbReference type="Proteomes" id="UP000613177">
    <property type="component" value="Unassembled WGS sequence"/>
</dbReference>
<proteinExistence type="predicted"/>
<name>A0A8H7SJN3_9FUNG</name>
<organism evidence="1 2">
    <name type="scientific">Thamnidium elegans</name>
    <dbReference type="NCBI Taxonomy" id="101142"/>
    <lineage>
        <taxon>Eukaryota</taxon>
        <taxon>Fungi</taxon>
        <taxon>Fungi incertae sedis</taxon>
        <taxon>Mucoromycota</taxon>
        <taxon>Mucoromycotina</taxon>
        <taxon>Mucoromycetes</taxon>
        <taxon>Mucorales</taxon>
        <taxon>Mucorineae</taxon>
        <taxon>Mucoraceae</taxon>
        <taxon>Thamnidium</taxon>
    </lineage>
</organism>
<comment type="caution">
    <text evidence="1">The sequence shown here is derived from an EMBL/GenBank/DDBJ whole genome shotgun (WGS) entry which is preliminary data.</text>
</comment>
<reference evidence="1" key="1">
    <citation type="submission" date="2021-01" db="EMBL/GenBank/DDBJ databases">
        <title>Metabolic potential, ecology and presence of endohyphal bacteria is reflected in genomic diversity of Mucoromycotina.</title>
        <authorList>
            <person name="Muszewska A."/>
            <person name="Okrasinska A."/>
            <person name="Steczkiewicz K."/>
            <person name="Drgas O."/>
            <person name="Orlowska M."/>
            <person name="Perlinska-Lenart U."/>
            <person name="Aleksandrzak-Piekarczyk T."/>
            <person name="Szatraj K."/>
            <person name="Zielenkiewicz U."/>
            <person name="Pilsyk S."/>
            <person name="Malc E."/>
            <person name="Mieczkowski P."/>
            <person name="Kruszewska J.S."/>
            <person name="Biernat P."/>
            <person name="Pawlowska J."/>
        </authorList>
    </citation>
    <scope>NUCLEOTIDE SEQUENCE</scope>
    <source>
        <strain evidence="1">WA0000018081</strain>
    </source>
</reference>
<accession>A0A8H7SJN3</accession>
<gene>
    <name evidence="1" type="ORF">INT48_002780</name>
</gene>
<evidence type="ECO:0000313" key="2">
    <source>
        <dbReference type="Proteomes" id="UP000613177"/>
    </source>
</evidence>